<keyword evidence="5 9" id="KW-0808">Transferase</keyword>
<evidence type="ECO:0000259" key="10">
    <source>
        <dbReference type="Pfam" id="PF01035"/>
    </source>
</evidence>
<evidence type="ECO:0000256" key="2">
    <source>
        <dbReference type="ARBA" id="ARBA00008711"/>
    </source>
</evidence>
<dbReference type="FunFam" id="1.10.10.10:FF:000214">
    <property type="entry name" value="Methylated-DNA--protein-cysteine methyltransferase"/>
    <property type="match status" value="1"/>
</dbReference>
<dbReference type="SUPFAM" id="SSF46767">
    <property type="entry name" value="Methylated DNA-protein cysteine methyltransferase, C-terminal domain"/>
    <property type="match status" value="1"/>
</dbReference>
<keyword evidence="7 9" id="KW-0234">DNA repair</keyword>
<comment type="similarity">
    <text evidence="2 9">Belongs to the MGMT family.</text>
</comment>
<dbReference type="STRING" id="658219.SAMN05216212_3005"/>
<dbReference type="Gene3D" id="3.30.160.70">
    <property type="entry name" value="Methylated DNA-protein cysteine methyltransferase domain"/>
    <property type="match status" value="1"/>
</dbReference>
<dbReference type="RefSeq" id="WP_281245484.1">
    <property type="nucleotide sequence ID" value="NZ_FNFH01000007.1"/>
</dbReference>
<evidence type="ECO:0000256" key="9">
    <source>
        <dbReference type="HAMAP-Rule" id="MF_00772"/>
    </source>
</evidence>
<dbReference type="InterPro" id="IPR036388">
    <property type="entry name" value="WH-like_DNA-bd_sf"/>
</dbReference>
<dbReference type="Pfam" id="PF01035">
    <property type="entry name" value="DNA_binding_1"/>
    <property type="match status" value="1"/>
</dbReference>
<dbReference type="EMBL" id="FNFH01000007">
    <property type="protein sequence ID" value="SDK70697.1"/>
    <property type="molecule type" value="Genomic_DNA"/>
</dbReference>
<dbReference type="GO" id="GO:0032259">
    <property type="term" value="P:methylation"/>
    <property type="evidence" value="ECO:0007669"/>
    <property type="project" value="UniProtKB-KW"/>
</dbReference>
<dbReference type="InterPro" id="IPR001497">
    <property type="entry name" value="MethylDNA_cys_MeTrfase_AS"/>
</dbReference>
<dbReference type="GO" id="GO:0006307">
    <property type="term" value="P:DNA alkylation repair"/>
    <property type="evidence" value="ECO:0007669"/>
    <property type="project" value="UniProtKB-UniRule"/>
</dbReference>
<name>A0A1G9E3Q2_9GAMM</name>
<organism evidence="12 13">
    <name type="scientific">Microbulbifer yueqingensis</name>
    <dbReference type="NCBI Taxonomy" id="658219"/>
    <lineage>
        <taxon>Bacteria</taxon>
        <taxon>Pseudomonadati</taxon>
        <taxon>Pseudomonadota</taxon>
        <taxon>Gammaproteobacteria</taxon>
        <taxon>Cellvibrionales</taxon>
        <taxon>Microbulbiferaceae</taxon>
        <taxon>Microbulbifer</taxon>
    </lineage>
</organism>
<feature type="domain" description="Methylguanine DNA methyltransferase ribonuclease-like" evidence="11">
    <location>
        <begin position="2"/>
        <end position="77"/>
    </location>
</feature>
<evidence type="ECO:0000256" key="5">
    <source>
        <dbReference type="ARBA" id="ARBA00022679"/>
    </source>
</evidence>
<dbReference type="InterPro" id="IPR023546">
    <property type="entry name" value="MGMT"/>
</dbReference>
<dbReference type="EC" id="2.1.1.63" evidence="9"/>
<comment type="catalytic activity">
    <reaction evidence="8 9">
        <text>a 6-O-methyl-2'-deoxyguanosine in DNA + L-cysteinyl-[protein] = S-methyl-L-cysteinyl-[protein] + a 2'-deoxyguanosine in DNA</text>
        <dbReference type="Rhea" id="RHEA:24000"/>
        <dbReference type="Rhea" id="RHEA-COMP:10131"/>
        <dbReference type="Rhea" id="RHEA-COMP:10132"/>
        <dbReference type="Rhea" id="RHEA-COMP:11367"/>
        <dbReference type="Rhea" id="RHEA-COMP:11368"/>
        <dbReference type="ChEBI" id="CHEBI:29950"/>
        <dbReference type="ChEBI" id="CHEBI:82612"/>
        <dbReference type="ChEBI" id="CHEBI:85445"/>
        <dbReference type="ChEBI" id="CHEBI:85448"/>
        <dbReference type="EC" id="2.1.1.63"/>
    </reaction>
</comment>
<dbReference type="PANTHER" id="PTHR10815:SF5">
    <property type="entry name" value="METHYLATED-DNA--PROTEIN-CYSTEINE METHYLTRANSFERASE"/>
    <property type="match status" value="1"/>
</dbReference>
<comment type="subcellular location">
    <subcellularLocation>
        <location evidence="9">Cytoplasm</location>
    </subcellularLocation>
</comment>
<comment type="function">
    <text evidence="9">Involved in the cellular defense against the biological effects of O6-methylguanine (O6-MeG) and O4-methylthymine (O4-MeT) in DNA. Repairs the methylated nucleobase in DNA by stoichiometrically transferring the methyl group to a cysteine residue in the enzyme. This is a suicide reaction: the enzyme is irreversibly inactivated.</text>
</comment>
<dbReference type="NCBIfam" id="TIGR00589">
    <property type="entry name" value="ogt"/>
    <property type="match status" value="1"/>
</dbReference>
<sequence>MIHYSIYSTAIGEVCIAATDEPGEAGLVAVDFRRADGCPGPRADWERGASSLTDAAAGQLEEYLAGRRRVFELPLQLRGTAFQRRAWQALLEIPYGETRSYMQQAEAVGNPRAVRAVARANGANPLAILVPCHRVIGADGSLTGYAGGLEIKARLLTLEGARFVEQATLL</sequence>
<dbReference type="GO" id="GO:0003908">
    <property type="term" value="F:methylated-DNA-[protein]-cysteine S-methyltransferase activity"/>
    <property type="evidence" value="ECO:0007669"/>
    <property type="project" value="UniProtKB-UniRule"/>
</dbReference>
<dbReference type="GO" id="GO:0005737">
    <property type="term" value="C:cytoplasm"/>
    <property type="evidence" value="ECO:0007669"/>
    <property type="project" value="UniProtKB-SubCell"/>
</dbReference>
<evidence type="ECO:0000256" key="4">
    <source>
        <dbReference type="ARBA" id="ARBA00022603"/>
    </source>
</evidence>
<dbReference type="Gene3D" id="1.10.10.10">
    <property type="entry name" value="Winged helix-like DNA-binding domain superfamily/Winged helix DNA-binding domain"/>
    <property type="match status" value="1"/>
</dbReference>
<dbReference type="Pfam" id="PF02870">
    <property type="entry name" value="Methyltransf_1N"/>
    <property type="match status" value="1"/>
</dbReference>
<dbReference type="CDD" id="cd06445">
    <property type="entry name" value="ATase"/>
    <property type="match status" value="1"/>
</dbReference>
<dbReference type="InterPro" id="IPR036631">
    <property type="entry name" value="MGMT_N_sf"/>
</dbReference>
<dbReference type="Proteomes" id="UP000199305">
    <property type="component" value="Unassembled WGS sequence"/>
</dbReference>
<keyword evidence="6 9" id="KW-0227">DNA damage</keyword>
<reference evidence="13" key="1">
    <citation type="submission" date="2016-10" db="EMBL/GenBank/DDBJ databases">
        <authorList>
            <person name="Varghese N."/>
            <person name="Submissions S."/>
        </authorList>
    </citation>
    <scope>NUCLEOTIDE SEQUENCE [LARGE SCALE GENOMIC DNA]</scope>
    <source>
        <strain evidence="13">CGMCC 1.10658</strain>
    </source>
</reference>
<dbReference type="InterPro" id="IPR008332">
    <property type="entry name" value="MethylG_MeTrfase_N"/>
</dbReference>
<dbReference type="AlphaFoldDB" id="A0A1G9E3Q2"/>
<evidence type="ECO:0000256" key="6">
    <source>
        <dbReference type="ARBA" id="ARBA00022763"/>
    </source>
</evidence>
<comment type="catalytic activity">
    <reaction evidence="1 9">
        <text>a 4-O-methyl-thymidine in DNA + L-cysteinyl-[protein] = a thymidine in DNA + S-methyl-L-cysteinyl-[protein]</text>
        <dbReference type="Rhea" id="RHEA:53428"/>
        <dbReference type="Rhea" id="RHEA-COMP:10131"/>
        <dbReference type="Rhea" id="RHEA-COMP:10132"/>
        <dbReference type="Rhea" id="RHEA-COMP:13555"/>
        <dbReference type="Rhea" id="RHEA-COMP:13556"/>
        <dbReference type="ChEBI" id="CHEBI:29950"/>
        <dbReference type="ChEBI" id="CHEBI:82612"/>
        <dbReference type="ChEBI" id="CHEBI:137386"/>
        <dbReference type="ChEBI" id="CHEBI:137387"/>
        <dbReference type="EC" id="2.1.1.63"/>
    </reaction>
</comment>
<evidence type="ECO:0000259" key="11">
    <source>
        <dbReference type="Pfam" id="PF02870"/>
    </source>
</evidence>
<proteinExistence type="inferred from homology"/>
<feature type="domain" description="Methylated-DNA-[protein]-cysteine S-methyltransferase DNA binding" evidence="10">
    <location>
        <begin position="81"/>
        <end position="161"/>
    </location>
</feature>
<evidence type="ECO:0000313" key="13">
    <source>
        <dbReference type="Proteomes" id="UP000199305"/>
    </source>
</evidence>
<keyword evidence="4 9" id="KW-0489">Methyltransferase</keyword>
<keyword evidence="3 9" id="KW-0963">Cytoplasm</keyword>
<dbReference type="HAMAP" id="MF_00772">
    <property type="entry name" value="OGT"/>
    <property type="match status" value="1"/>
</dbReference>
<protein>
    <recommendedName>
        <fullName evidence="9">Methylated-DNA--protein-cysteine methyltransferase</fullName>
        <ecNumber evidence="9">2.1.1.63</ecNumber>
    </recommendedName>
    <alternativeName>
        <fullName evidence="9">6-O-methylguanine-DNA methyltransferase</fullName>
        <shortName evidence="9">MGMT</shortName>
    </alternativeName>
    <alternativeName>
        <fullName evidence="9">O-6-methylguanine-DNA-alkyltransferase</fullName>
    </alternativeName>
</protein>
<gene>
    <name evidence="12" type="ORF">SAMN05216212_3005</name>
</gene>
<evidence type="ECO:0000256" key="8">
    <source>
        <dbReference type="ARBA" id="ARBA00049348"/>
    </source>
</evidence>
<dbReference type="InterPro" id="IPR036217">
    <property type="entry name" value="MethylDNA_cys_MeTrfase_DNAb"/>
</dbReference>
<accession>A0A1G9E3Q2</accession>
<feature type="active site" description="Nucleophile; methyl group acceptor" evidence="9">
    <location>
        <position position="132"/>
    </location>
</feature>
<evidence type="ECO:0000256" key="7">
    <source>
        <dbReference type="ARBA" id="ARBA00023204"/>
    </source>
</evidence>
<evidence type="ECO:0000256" key="1">
    <source>
        <dbReference type="ARBA" id="ARBA00001286"/>
    </source>
</evidence>
<evidence type="ECO:0000313" key="12">
    <source>
        <dbReference type="EMBL" id="SDK70697.1"/>
    </source>
</evidence>
<dbReference type="PROSITE" id="PS00374">
    <property type="entry name" value="MGMT"/>
    <property type="match status" value="1"/>
</dbReference>
<dbReference type="InterPro" id="IPR014048">
    <property type="entry name" value="MethylDNA_cys_MeTrfase_DNA-bd"/>
</dbReference>
<comment type="miscellaneous">
    <text evidence="9">This enzyme catalyzes only one turnover and therefore is not strictly catalytic. According to one definition, an enzyme is a biocatalyst that acts repeatedly and over many reaction cycles.</text>
</comment>
<evidence type="ECO:0000256" key="3">
    <source>
        <dbReference type="ARBA" id="ARBA00022490"/>
    </source>
</evidence>
<keyword evidence="13" id="KW-1185">Reference proteome</keyword>
<dbReference type="SUPFAM" id="SSF53155">
    <property type="entry name" value="Methylated DNA-protein cysteine methyltransferase domain"/>
    <property type="match status" value="1"/>
</dbReference>
<dbReference type="PANTHER" id="PTHR10815">
    <property type="entry name" value="METHYLATED-DNA--PROTEIN-CYSTEINE METHYLTRANSFERASE"/>
    <property type="match status" value="1"/>
</dbReference>